<evidence type="ECO:0000256" key="3">
    <source>
        <dbReference type="ARBA" id="ARBA00050603"/>
    </source>
</evidence>
<comment type="catalytic activity">
    <reaction evidence="3">
        <text>L-methionine sulfoximine + acetyl-CoA = N-acetyl-L-methionine sulfoximine + CoA + H(+)</text>
        <dbReference type="Rhea" id="RHEA:47660"/>
        <dbReference type="ChEBI" id="CHEBI:15378"/>
        <dbReference type="ChEBI" id="CHEBI:57287"/>
        <dbReference type="ChEBI" id="CHEBI:57288"/>
        <dbReference type="ChEBI" id="CHEBI:87826"/>
        <dbReference type="ChEBI" id="CHEBI:87827"/>
    </reaction>
</comment>
<feature type="domain" description="N-acetyltransferase" evidence="5">
    <location>
        <begin position="54"/>
        <end position="211"/>
    </location>
</feature>
<dbReference type="CDD" id="cd04301">
    <property type="entry name" value="NAT_SF"/>
    <property type="match status" value="1"/>
</dbReference>
<dbReference type="eggNOG" id="COG1247">
    <property type="taxonomic scope" value="Bacteria"/>
</dbReference>
<keyword evidence="7" id="KW-1185">Reference proteome</keyword>
<dbReference type="AlphaFoldDB" id="W6RDY5"/>
<dbReference type="PANTHER" id="PTHR43072">
    <property type="entry name" value="N-ACETYLTRANSFERASE"/>
    <property type="match status" value="1"/>
</dbReference>
<dbReference type="EMBL" id="HG916852">
    <property type="protein sequence ID" value="CDM56898.1"/>
    <property type="molecule type" value="Genomic_DNA"/>
</dbReference>
<dbReference type="FunFam" id="3.40.630.30:FF:000026">
    <property type="entry name" value="Phosphinothricin acetyltransferase"/>
    <property type="match status" value="1"/>
</dbReference>
<dbReference type="PROSITE" id="PS51186">
    <property type="entry name" value="GNAT"/>
    <property type="match status" value="1"/>
</dbReference>
<evidence type="ECO:0000313" key="7">
    <source>
        <dbReference type="Proteomes" id="UP000019443"/>
    </source>
</evidence>
<dbReference type="HOGENOM" id="CLU_013985_4_4_5"/>
<evidence type="ECO:0000256" key="1">
    <source>
        <dbReference type="ARBA" id="ARBA00022679"/>
    </source>
</evidence>
<dbReference type="KEGG" id="rhl:LPU83_1224"/>
<dbReference type="GO" id="GO:0102971">
    <property type="term" value="F:phosphinothricin N-acetyltransferase activity"/>
    <property type="evidence" value="ECO:0007669"/>
    <property type="project" value="UniProtKB-EC"/>
</dbReference>
<comment type="catalytic activity">
    <reaction evidence="4">
        <text>L-methionine sulfone + acetyl-CoA = N-acetyl-L-methionine sulfone + CoA + H(+)</text>
        <dbReference type="Rhea" id="RHEA:47656"/>
        <dbReference type="ChEBI" id="CHEBI:15378"/>
        <dbReference type="ChEBI" id="CHEBI:57287"/>
        <dbReference type="ChEBI" id="CHEBI:57288"/>
        <dbReference type="ChEBI" id="CHEBI:87824"/>
        <dbReference type="ChEBI" id="CHEBI:87825"/>
    </reaction>
</comment>
<proteinExistence type="predicted"/>
<evidence type="ECO:0000313" key="6">
    <source>
        <dbReference type="EMBL" id="CDM56898.1"/>
    </source>
</evidence>
<name>W6RDY5_9HYPH</name>
<dbReference type="EC" id="2.3.1.183" evidence="6"/>
<dbReference type="Pfam" id="PF00583">
    <property type="entry name" value="Acetyltransf_1"/>
    <property type="match status" value="1"/>
</dbReference>
<dbReference type="Proteomes" id="UP000019443">
    <property type="component" value="Chromosome"/>
</dbReference>
<dbReference type="InterPro" id="IPR016181">
    <property type="entry name" value="Acyl_CoA_acyltransferase"/>
</dbReference>
<accession>W6RDY5</accession>
<dbReference type="InterPro" id="IPR000182">
    <property type="entry name" value="GNAT_dom"/>
</dbReference>
<keyword evidence="2 6" id="KW-0012">Acyltransferase</keyword>
<organism evidence="6 7">
    <name type="scientific">Rhizobium favelukesii</name>
    <dbReference type="NCBI Taxonomy" id="348824"/>
    <lineage>
        <taxon>Bacteria</taxon>
        <taxon>Pseudomonadati</taxon>
        <taxon>Pseudomonadota</taxon>
        <taxon>Alphaproteobacteria</taxon>
        <taxon>Hyphomicrobiales</taxon>
        <taxon>Rhizobiaceae</taxon>
        <taxon>Rhizobium/Agrobacterium group</taxon>
        <taxon>Rhizobium</taxon>
    </lineage>
</organism>
<keyword evidence="1 6" id="KW-0808">Transferase</keyword>
<dbReference type="PANTHER" id="PTHR43072:SF23">
    <property type="entry name" value="UPF0039 PROTEIN C11D3.02C"/>
    <property type="match status" value="1"/>
</dbReference>
<reference evidence="6" key="1">
    <citation type="submission" date="2013-11" db="EMBL/GenBank/DDBJ databases">
        <title>Draft genome sequence of the broad-host-range Rhizobium sp. LPU83 strain, a member of the low-genetic diversity Oregon-like Rhizobium sp. group.</title>
        <authorList>
            <person name="Wibberg D."/>
            <person name="Puehler A."/>
            <person name="Schlueter A."/>
        </authorList>
    </citation>
    <scope>NUCLEOTIDE SEQUENCE [LARGE SCALE GENOMIC DNA]</scope>
    <source>
        <strain evidence="6">LPU83</strain>
    </source>
</reference>
<dbReference type="SUPFAM" id="SSF55729">
    <property type="entry name" value="Acyl-CoA N-acyltransferases (Nat)"/>
    <property type="match status" value="1"/>
</dbReference>
<dbReference type="PATRIC" id="fig|348824.6.peg.1319"/>
<evidence type="ECO:0000256" key="2">
    <source>
        <dbReference type="ARBA" id="ARBA00023315"/>
    </source>
</evidence>
<evidence type="ECO:0000259" key="5">
    <source>
        <dbReference type="PROSITE" id="PS51186"/>
    </source>
</evidence>
<gene>
    <name evidence="6" type="primary">pat</name>
    <name evidence="6" type="ORF">LPU83_1224</name>
</gene>
<evidence type="ECO:0000256" key="4">
    <source>
        <dbReference type="ARBA" id="ARBA00051334"/>
    </source>
</evidence>
<dbReference type="Gene3D" id="3.40.630.30">
    <property type="match status" value="1"/>
</dbReference>
<protein>
    <submittedName>
        <fullName evidence="6">Phosphinothricin acetyltransferase</fullName>
        <ecNumber evidence="6">2.3.1.183</ecNumber>
    </submittedName>
</protein>
<sequence length="217" mass="24218">MTKRPIMVPSAMTPYPVADDRFRCTISLVYNAECGAYAACRNRTETGPDMTDAVLVRDATETDLPAIRDIYNHAVEHTTAIWNETLVDLDNRIEWFKARKAKGFPVIVAEMDGKVAGYASYGDWRAFDGYRHTVEHSVYVDKDRRGAGIGELLMRALIERAADANIHVMIAGIEAANAASIKLHEKLGFRVAGTFSEVGTKFGRWLDLTCMELRVTK</sequence>